<dbReference type="EMBL" id="CP126084">
    <property type="protein sequence ID" value="WHX50638.1"/>
    <property type="molecule type" value="Genomic_DNA"/>
</dbReference>
<sequence>MAQDVHTYRVFTDDASQGNAAAVIEYDGWSDAELLELARRSGAPVTVFVQFGSAQERDAVLRYFSTEKEMTFCGHGTLAAGAYMMQQCQFDRLQVITGSGTPIVITKSPQGHYYFKTERVRRLDMIPDRIEIAHMLGVEPGVIISDHAPFGAASIGSPKLLVPLCHLTDLDAMAPKFEEIKEWSRKHRVNGVYAYAFQQTKEEAKDAGALYVHARGFNPLFGIPEDAATGVAAGALGDLLFQEGGPSKYVFVQGKHVGAESEIRVMVAAESVEIGGSVLKL</sequence>
<evidence type="ECO:0000256" key="1">
    <source>
        <dbReference type="ARBA" id="ARBA00008270"/>
    </source>
</evidence>
<comment type="similarity">
    <text evidence="1">Belongs to the PhzF family.</text>
</comment>
<keyword evidence="2" id="KW-0413">Isomerase</keyword>
<dbReference type="AlphaFoldDB" id="A0AA95IA64"/>
<dbReference type="PIRSF" id="PIRSF016184">
    <property type="entry name" value="PhzC_PhzF"/>
    <property type="match status" value="1"/>
</dbReference>
<reference evidence="3" key="1">
    <citation type="submission" date="2023-05" db="EMBL/GenBank/DDBJ databases">
        <title>Comparative genomics of Bacillaceae isolates and their secondary metabolite potential.</title>
        <authorList>
            <person name="Song L."/>
            <person name="Nielsen L.J."/>
            <person name="Mohite O."/>
            <person name="Xu X."/>
            <person name="Weber T."/>
            <person name="Kovacs A.T."/>
        </authorList>
    </citation>
    <scope>NUCLEOTIDE SEQUENCE</scope>
    <source>
        <strain evidence="3">B2_4</strain>
    </source>
</reference>
<dbReference type="NCBIfam" id="TIGR00654">
    <property type="entry name" value="PhzF_family"/>
    <property type="match status" value="1"/>
</dbReference>
<dbReference type="Pfam" id="PF02567">
    <property type="entry name" value="PhzC-PhzF"/>
    <property type="match status" value="1"/>
</dbReference>
<proteinExistence type="inferred from homology"/>
<name>A0AA95IA64_9BACL</name>
<dbReference type="KEGG" id="pwn:QNH46_08335"/>
<dbReference type="InterPro" id="IPR003719">
    <property type="entry name" value="Phenazine_PhzF-like"/>
</dbReference>
<dbReference type="GO" id="GO:0016853">
    <property type="term" value="F:isomerase activity"/>
    <property type="evidence" value="ECO:0007669"/>
    <property type="project" value="UniProtKB-KW"/>
</dbReference>
<evidence type="ECO:0000256" key="2">
    <source>
        <dbReference type="ARBA" id="ARBA00023235"/>
    </source>
</evidence>
<organism evidence="3 4">
    <name type="scientific">Paenibacillus woosongensis</name>
    <dbReference type="NCBI Taxonomy" id="307580"/>
    <lineage>
        <taxon>Bacteria</taxon>
        <taxon>Bacillati</taxon>
        <taxon>Bacillota</taxon>
        <taxon>Bacilli</taxon>
        <taxon>Bacillales</taxon>
        <taxon>Paenibacillaceae</taxon>
        <taxon>Paenibacillus</taxon>
    </lineage>
</organism>
<dbReference type="Gene3D" id="3.10.310.10">
    <property type="entry name" value="Diaminopimelate Epimerase, Chain A, domain 1"/>
    <property type="match status" value="2"/>
</dbReference>
<dbReference type="PANTHER" id="PTHR13774:SF39">
    <property type="entry name" value="BIOSYNTHESIS PROTEIN, PUTATIVE-RELATED"/>
    <property type="match status" value="1"/>
</dbReference>
<dbReference type="GO" id="GO:0005737">
    <property type="term" value="C:cytoplasm"/>
    <property type="evidence" value="ECO:0007669"/>
    <property type="project" value="TreeGrafter"/>
</dbReference>
<accession>A0AA95IA64</accession>
<dbReference type="SUPFAM" id="SSF54506">
    <property type="entry name" value="Diaminopimelate epimerase-like"/>
    <property type="match status" value="1"/>
</dbReference>
<protein>
    <submittedName>
        <fullName evidence="3">PhzF family phenazine biosynthesis protein</fullName>
    </submittedName>
</protein>
<dbReference type="RefSeq" id="WP_283927686.1">
    <property type="nucleotide sequence ID" value="NZ_CP126084.1"/>
</dbReference>
<dbReference type="PANTHER" id="PTHR13774">
    <property type="entry name" value="PHENAZINE BIOSYNTHESIS PROTEIN"/>
    <property type="match status" value="1"/>
</dbReference>
<evidence type="ECO:0000313" key="4">
    <source>
        <dbReference type="Proteomes" id="UP001177943"/>
    </source>
</evidence>
<gene>
    <name evidence="3" type="ORF">QNH46_08335</name>
</gene>
<dbReference type="Proteomes" id="UP001177943">
    <property type="component" value="Chromosome"/>
</dbReference>
<evidence type="ECO:0000313" key="3">
    <source>
        <dbReference type="EMBL" id="WHX50638.1"/>
    </source>
</evidence>